<dbReference type="GO" id="GO:0030422">
    <property type="term" value="P:siRNA processing"/>
    <property type="evidence" value="ECO:0007669"/>
    <property type="project" value="TreeGrafter"/>
</dbReference>
<protein>
    <recommendedName>
        <fullName evidence="1">RNA-dependent RNA polymerase</fullName>
        <ecNumber evidence="1">2.7.7.48</ecNumber>
    </recommendedName>
</protein>
<keyword evidence="1" id="KW-0548">Nucleotidyltransferase</keyword>
<accession>A0A0W0F9F7</accession>
<dbReference type="PANTHER" id="PTHR23079">
    <property type="entry name" value="RNA-DEPENDENT RNA POLYMERASE"/>
    <property type="match status" value="1"/>
</dbReference>
<evidence type="ECO:0000256" key="1">
    <source>
        <dbReference type="RuleBase" id="RU363098"/>
    </source>
</evidence>
<dbReference type="EC" id="2.7.7.48" evidence="1"/>
<keyword evidence="1" id="KW-0696">RNA-directed RNA polymerase</keyword>
<dbReference type="InterPro" id="IPR007855">
    <property type="entry name" value="RDRP"/>
</dbReference>
<feature type="domain" description="RDRP core" evidence="2">
    <location>
        <begin position="422"/>
        <end position="1054"/>
    </location>
</feature>
<dbReference type="GO" id="GO:0003723">
    <property type="term" value="F:RNA binding"/>
    <property type="evidence" value="ECO:0007669"/>
    <property type="project" value="UniProtKB-KW"/>
</dbReference>
<gene>
    <name evidence="3" type="ORF">WG66_14510</name>
</gene>
<keyword evidence="1" id="KW-0694">RNA-binding</keyword>
<dbReference type="AlphaFoldDB" id="A0A0W0F9F7"/>
<organism evidence="3 4">
    <name type="scientific">Moniliophthora roreri</name>
    <name type="common">Frosty pod rot fungus</name>
    <name type="synonym">Monilia roreri</name>
    <dbReference type="NCBI Taxonomy" id="221103"/>
    <lineage>
        <taxon>Eukaryota</taxon>
        <taxon>Fungi</taxon>
        <taxon>Dikarya</taxon>
        <taxon>Basidiomycota</taxon>
        <taxon>Agaricomycotina</taxon>
        <taxon>Agaricomycetes</taxon>
        <taxon>Agaricomycetidae</taxon>
        <taxon>Agaricales</taxon>
        <taxon>Marasmiineae</taxon>
        <taxon>Marasmiaceae</taxon>
        <taxon>Moniliophthora</taxon>
    </lineage>
</organism>
<evidence type="ECO:0000259" key="2">
    <source>
        <dbReference type="Pfam" id="PF05183"/>
    </source>
</evidence>
<dbReference type="Proteomes" id="UP000054988">
    <property type="component" value="Unassembled WGS sequence"/>
</dbReference>
<comment type="caution">
    <text evidence="3">The sequence shown here is derived from an EMBL/GenBank/DDBJ whole genome shotgun (WGS) entry which is preliminary data.</text>
</comment>
<reference evidence="3 4" key="1">
    <citation type="submission" date="2015-12" db="EMBL/GenBank/DDBJ databases">
        <title>Draft genome sequence of Moniliophthora roreri, the causal agent of frosty pod rot of cacao.</title>
        <authorList>
            <person name="Aime M.C."/>
            <person name="Diaz-Valderrama J.R."/>
            <person name="Kijpornyongpan T."/>
            <person name="Phillips-Mora W."/>
        </authorList>
    </citation>
    <scope>NUCLEOTIDE SEQUENCE [LARGE SCALE GENOMIC DNA]</scope>
    <source>
        <strain evidence="3 4">MCA 2952</strain>
    </source>
</reference>
<dbReference type="eggNOG" id="KOG0988">
    <property type="taxonomic scope" value="Eukaryota"/>
</dbReference>
<dbReference type="PANTHER" id="PTHR23079:SF55">
    <property type="entry name" value="RNA-DIRECTED RNA POLYMERASE"/>
    <property type="match status" value="1"/>
</dbReference>
<comment type="similarity">
    <text evidence="1">Belongs to the RdRP family.</text>
</comment>
<dbReference type="GO" id="GO:0003968">
    <property type="term" value="F:RNA-directed RNA polymerase activity"/>
    <property type="evidence" value="ECO:0007669"/>
    <property type="project" value="UniProtKB-KW"/>
</dbReference>
<dbReference type="GO" id="GO:0031380">
    <property type="term" value="C:nuclear RNA-directed RNA polymerase complex"/>
    <property type="evidence" value="ECO:0007669"/>
    <property type="project" value="TreeGrafter"/>
</dbReference>
<dbReference type="Pfam" id="PF05183">
    <property type="entry name" value="RdRP"/>
    <property type="match status" value="1"/>
</dbReference>
<evidence type="ECO:0000313" key="4">
    <source>
        <dbReference type="Proteomes" id="UP000054988"/>
    </source>
</evidence>
<comment type="catalytic activity">
    <reaction evidence="1">
        <text>RNA(n) + a ribonucleoside 5'-triphosphate = RNA(n+1) + diphosphate</text>
        <dbReference type="Rhea" id="RHEA:21248"/>
        <dbReference type="Rhea" id="RHEA-COMP:14527"/>
        <dbReference type="Rhea" id="RHEA-COMP:17342"/>
        <dbReference type="ChEBI" id="CHEBI:33019"/>
        <dbReference type="ChEBI" id="CHEBI:61557"/>
        <dbReference type="ChEBI" id="CHEBI:140395"/>
        <dbReference type="EC" id="2.7.7.48"/>
    </reaction>
</comment>
<dbReference type="InterPro" id="IPR057596">
    <property type="entry name" value="RDRP_core"/>
</dbReference>
<name>A0A0W0F9F7_MONRR</name>
<dbReference type="EMBL" id="LATX01002199">
    <property type="protein sequence ID" value="KTB32926.1"/>
    <property type="molecule type" value="Genomic_DNA"/>
</dbReference>
<proteinExistence type="inferred from homology"/>
<keyword evidence="1" id="KW-0808">Transferase</keyword>
<sequence>MEINIANLPFSFTRSELTKKLAEGILHNDEFLPLSSPEARRINFHVKLEPNQAGGVGSNGKGVLTIPTRSIGARFLRWVQEKPLKIEGRLIRFYRSDRLPKKYFASNLERTPYLDPDVEEKHAKIVRGLAYGLPVNSVEFGLFVRPVKGKGRTFAPSIEFSVECPVQKQASLFFDYDRKVIKIAMSDSSNGSSEEHVLISFADVMKIYVNCSPPDYLIFDTVIPASFEHEDIHRATVGDRRMDNKKYKQKIATLNASHESVAMYCYSIGITLHREGPHDVVEQFYRLFKLAELPEERIIGEKVEVLGYRLFSDKPRLGIPLRKLRRGFQSFDWPIVFQLESLLFHGILHTSEVAEISNRVLKLCREQPRDSVAALLRTFNSNIPYLTPGETVMECFEGLTSKAPSGLLDLPPGNFNCYHVTFTPTRMITEGPYPTQSHRIIRRYKGFEDHFIRVDFREEDRTQYGDDREVNSIPFLNKRVGKILKDGFPLGGQDFQFLAYSSSGLRNHSLWFMSKFNHPLEGRIDAARIRDSIGDFRGLSIDDYPEQEKCFYQADQDLLRHPSKYGARLGLAFTATRPSVKIRRDQWEIIPDIVGEKSRLFTDGIGSISEELGDEIWEVLHEDSVGFDNSSMKPSAYMIRFLGFKGVVTVDKQLGKEQSNIRMRLRPSMRKFGKVTDEAEIEIAQSFERPSRAHLNKQLIMILEDKGVKQSVFMDLLNDAIADVYRTDDTLEGSYSLMKAHLLGLNYRLPWILEQLERLGCCIGSQPDDHHINVDYTFLKELRKAAQSSVLREIKNDARIPIPDSYLLVGVADEGPAYRYREHLPSDSIYELREGEIYACIQETSDDEPQYLEGPCAICRSPLTHPGDVQRVQAIGRPPAGKRCFFAHMKNVVVFSCNGKRPLSSCLGGGDLDGDPYIVIRFPGLLPPKYDPPASYDAPKAQLLSRECNIGDVCDFVVTYIHSNVLGLLSTRLLTIADQSKYGIRDRDCLKLAELCSQAVDYAKHGVAIDLESNPLPKTLMRCKPDWRASNDPNPRETDYYTSTRALGYMYRECLKHRPAENNNAHSPPDALSSILKEKICPYLDPESCIDRNSDTILRIFHRYRDELRYICNTHILSETSGSPSALQESEVVMGTILTRYTDKNWRKDRTWRMKLHTKMLVRDVKVSLKVLNTKGVDPRETLELAWCAWEFSSRRTSEFGTNSFGMVALDCLLQSLERLSQLADA</sequence>
<evidence type="ECO:0000313" key="3">
    <source>
        <dbReference type="EMBL" id="KTB32926.1"/>
    </source>
</evidence>